<dbReference type="OrthoDB" id="8118226at2759"/>
<feature type="transmembrane region" description="Helical" evidence="1">
    <location>
        <begin position="55"/>
        <end position="76"/>
    </location>
</feature>
<feature type="transmembrane region" description="Helical" evidence="1">
    <location>
        <begin position="88"/>
        <end position="110"/>
    </location>
</feature>
<keyword evidence="3" id="KW-1185">Reference proteome</keyword>
<evidence type="ECO:0000256" key="1">
    <source>
        <dbReference type="SAM" id="Phobius"/>
    </source>
</evidence>
<gene>
    <name evidence="2" type="ORF">PVAND_007673</name>
</gene>
<name>A0A9J6C7X0_POLVA</name>
<sequence>MALINNFLCCCELETGGVVISWLGMIGTLIMIVCTGVFLFAGFDNCQKEDSCATFFTIGAITLLFLFCFFLIYRILLSGIRNRKHLRVLPALIVSAIYTFGAVSSLFTAISKGIREGIGGSLVLAVIQIYFFFVLLQLFINFKRGKQRSGYRV</sequence>
<reference evidence="2" key="1">
    <citation type="submission" date="2021-03" db="EMBL/GenBank/DDBJ databases">
        <title>Chromosome level genome of the anhydrobiotic midge Polypedilum vanderplanki.</title>
        <authorList>
            <person name="Yoshida Y."/>
            <person name="Kikawada T."/>
            <person name="Gusev O."/>
        </authorList>
    </citation>
    <scope>NUCLEOTIDE SEQUENCE</scope>
    <source>
        <strain evidence="2">NIAS01</strain>
        <tissue evidence="2">Whole body or cell culture</tissue>
    </source>
</reference>
<keyword evidence="1" id="KW-0472">Membrane</keyword>
<dbReference type="Proteomes" id="UP001107558">
    <property type="component" value="Chromosome 2"/>
</dbReference>
<feature type="transmembrane region" description="Helical" evidence="1">
    <location>
        <begin position="122"/>
        <end position="142"/>
    </location>
</feature>
<proteinExistence type="predicted"/>
<dbReference type="AlphaFoldDB" id="A0A9J6C7X0"/>
<keyword evidence="1" id="KW-1133">Transmembrane helix</keyword>
<protein>
    <submittedName>
        <fullName evidence="2">Uncharacterized protein</fullName>
    </submittedName>
</protein>
<feature type="transmembrane region" description="Helical" evidence="1">
    <location>
        <begin position="22"/>
        <end position="43"/>
    </location>
</feature>
<evidence type="ECO:0000313" key="3">
    <source>
        <dbReference type="Proteomes" id="UP001107558"/>
    </source>
</evidence>
<comment type="caution">
    <text evidence="2">The sequence shown here is derived from an EMBL/GenBank/DDBJ whole genome shotgun (WGS) entry which is preliminary data.</text>
</comment>
<keyword evidence="1" id="KW-0812">Transmembrane</keyword>
<accession>A0A9J6C7X0</accession>
<dbReference type="EMBL" id="JADBJN010000002">
    <property type="protein sequence ID" value="KAG5677960.1"/>
    <property type="molecule type" value="Genomic_DNA"/>
</dbReference>
<organism evidence="2 3">
    <name type="scientific">Polypedilum vanderplanki</name>
    <name type="common">Sleeping chironomid midge</name>
    <dbReference type="NCBI Taxonomy" id="319348"/>
    <lineage>
        <taxon>Eukaryota</taxon>
        <taxon>Metazoa</taxon>
        <taxon>Ecdysozoa</taxon>
        <taxon>Arthropoda</taxon>
        <taxon>Hexapoda</taxon>
        <taxon>Insecta</taxon>
        <taxon>Pterygota</taxon>
        <taxon>Neoptera</taxon>
        <taxon>Endopterygota</taxon>
        <taxon>Diptera</taxon>
        <taxon>Nematocera</taxon>
        <taxon>Chironomoidea</taxon>
        <taxon>Chironomidae</taxon>
        <taxon>Chironominae</taxon>
        <taxon>Polypedilum</taxon>
        <taxon>Polypedilum</taxon>
    </lineage>
</organism>
<evidence type="ECO:0000313" key="2">
    <source>
        <dbReference type="EMBL" id="KAG5677960.1"/>
    </source>
</evidence>